<dbReference type="GO" id="GO:0032784">
    <property type="term" value="P:regulation of DNA-templated transcription elongation"/>
    <property type="evidence" value="ECO:0007669"/>
    <property type="project" value="InterPro"/>
</dbReference>
<dbReference type="PANTHER" id="PTHR30437:SF6">
    <property type="entry name" value="TRANSCRIPTION ELONGATION FACTOR GREB"/>
    <property type="match status" value="1"/>
</dbReference>
<feature type="domain" description="Transcription elongation factor GreA/GreB C-terminal" evidence="2">
    <location>
        <begin position="90"/>
        <end position="164"/>
    </location>
</feature>
<dbReference type="InterPro" id="IPR023459">
    <property type="entry name" value="Tscrpt_elong_fac_GreA/B_fam"/>
</dbReference>
<dbReference type="GO" id="GO:0070063">
    <property type="term" value="F:RNA polymerase binding"/>
    <property type="evidence" value="ECO:0007669"/>
    <property type="project" value="InterPro"/>
</dbReference>
<evidence type="ECO:0000313" key="4">
    <source>
        <dbReference type="Proteomes" id="UP000009026"/>
    </source>
</evidence>
<dbReference type="STRING" id="1297742.A176_007674"/>
<dbReference type="PANTHER" id="PTHR30437">
    <property type="entry name" value="TRANSCRIPTION ELONGATION FACTOR GREA"/>
    <property type="match status" value="1"/>
</dbReference>
<dbReference type="eggNOG" id="COG0782">
    <property type="taxonomic scope" value="Bacteria"/>
</dbReference>
<name>A0A0H4XQW4_9BACT</name>
<keyword evidence="4" id="KW-1185">Reference proteome</keyword>
<accession>A0A0H4XQW4</accession>
<dbReference type="RefSeq" id="WP_002637955.1">
    <property type="nucleotide sequence ID" value="NZ_CP012109.1"/>
</dbReference>
<dbReference type="InterPro" id="IPR001437">
    <property type="entry name" value="Tscrpt_elong_fac_GreA/B_C"/>
</dbReference>
<dbReference type="AlphaFoldDB" id="A0A0H4XQW4"/>
<dbReference type="GO" id="GO:0003677">
    <property type="term" value="F:DNA binding"/>
    <property type="evidence" value="ECO:0007669"/>
    <property type="project" value="InterPro"/>
</dbReference>
<dbReference type="SUPFAM" id="SSF54534">
    <property type="entry name" value="FKBP-like"/>
    <property type="match status" value="1"/>
</dbReference>
<evidence type="ECO:0000256" key="1">
    <source>
        <dbReference type="SAM" id="MobiDB-lite"/>
    </source>
</evidence>
<dbReference type="PROSITE" id="PS00830">
    <property type="entry name" value="GREAB_2"/>
    <property type="match status" value="1"/>
</dbReference>
<reference evidence="3 4" key="1">
    <citation type="journal article" date="2016" name="PLoS ONE">
        <title>Complete Genome Sequence and Comparative Genomics of a Novel Myxobacterium Myxococcus hansupus.</title>
        <authorList>
            <person name="Sharma G."/>
            <person name="Narwani T."/>
            <person name="Subramanian S."/>
        </authorList>
    </citation>
    <scope>NUCLEOTIDE SEQUENCE [LARGE SCALE GENOMIC DNA]</scope>
    <source>
        <strain evidence="4">mixupus</strain>
    </source>
</reference>
<gene>
    <name evidence="3" type="ORF">A176_007674</name>
</gene>
<dbReference type="PATRIC" id="fig|1297742.4.peg.7810"/>
<dbReference type="InterPro" id="IPR036953">
    <property type="entry name" value="GreA/GreB_C_sf"/>
</dbReference>
<proteinExistence type="predicted"/>
<dbReference type="GO" id="GO:0006354">
    <property type="term" value="P:DNA-templated transcription elongation"/>
    <property type="evidence" value="ECO:0007669"/>
    <property type="project" value="TreeGrafter"/>
</dbReference>
<evidence type="ECO:0000313" key="3">
    <source>
        <dbReference type="EMBL" id="AKQ70762.1"/>
    </source>
</evidence>
<dbReference type="EMBL" id="CP012109">
    <property type="protein sequence ID" value="AKQ70762.1"/>
    <property type="molecule type" value="Genomic_DNA"/>
</dbReference>
<dbReference type="Gene3D" id="3.10.50.30">
    <property type="entry name" value="Transcription elongation factor, GreA/GreB, C-terminal domain"/>
    <property type="match status" value="1"/>
</dbReference>
<keyword evidence="3" id="KW-0251">Elongation factor</keyword>
<feature type="region of interest" description="Disordered" evidence="1">
    <location>
        <begin position="43"/>
        <end position="65"/>
    </location>
</feature>
<evidence type="ECO:0000259" key="2">
    <source>
        <dbReference type="Pfam" id="PF01272"/>
    </source>
</evidence>
<dbReference type="GO" id="GO:0003746">
    <property type="term" value="F:translation elongation factor activity"/>
    <property type="evidence" value="ECO:0007669"/>
    <property type="project" value="UniProtKB-KW"/>
</dbReference>
<dbReference type="FunFam" id="3.10.50.30:FF:000001">
    <property type="entry name" value="Transcription elongation factor GreA"/>
    <property type="match status" value="1"/>
</dbReference>
<dbReference type="Pfam" id="PF01272">
    <property type="entry name" value="GreA_GreB"/>
    <property type="match status" value="1"/>
</dbReference>
<organism evidence="3 4">
    <name type="scientific">Pseudomyxococcus hansupus</name>
    <dbReference type="NCBI Taxonomy" id="1297742"/>
    <lineage>
        <taxon>Bacteria</taxon>
        <taxon>Pseudomonadati</taxon>
        <taxon>Myxococcota</taxon>
        <taxon>Myxococcia</taxon>
        <taxon>Myxococcales</taxon>
        <taxon>Cystobacterineae</taxon>
        <taxon>Myxococcaceae</taxon>
        <taxon>Pseudomyxococcus</taxon>
    </lineage>
</organism>
<dbReference type="Proteomes" id="UP000009026">
    <property type="component" value="Chromosome"/>
</dbReference>
<dbReference type="KEGG" id="mym:A176_007674"/>
<dbReference type="OrthoDB" id="5507437at2"/>
<sequence length="176" mass="19218">MSKAFTKEDAGDEGVLPVRPRAFSGEKRYITPEGYRALQEELAAAQGPDPRAGELTEMEAGGRRKERERWAQELAAVLEEVRVVEPDAAQAGRVFFGAWVSLEDEDGGEVRYRIVGPDESDVKAGRLSVESPLARALLGKEVGESVVVERPRGNVEYTVTAVDYAAPCRALSAGWR</sequence>
<keyword evidence="3" id="KW-0648">Protein biosynthesis</keyword>
<protein>
    <submittedName>
        <fullName evidence="3">Transcription elongation factor GreB</fullName>
    </submittedName>
</protein>
<dbReference type="InterPro" id="IPR018151">
    <property type="entry name" value="TF_GreA/GreB_CS"/>
</dbReference>